<dbReference type="NCBIfam" id="NF005687">
    <property type="entry name" value="PRK07487.1"/>
    <property type="match status" value="1"/>
</dbReference>
<organism evidence="3 4">
    <name type="scientific">Pseudonocardia zijingensis</name>
    <dbReference type="NCBI Taxonomy" id="153376"/>
    <lineage>
        <taxon>Bacteria</taxon>
        <taxon>Bacillati</taxon>
        <taxon>Actinomycetota</taxon>
        <taxon>Actinomycetes</taxon>
        <taxon>Pseudonocardiales</taxon>
        <taxon>Pseudonocardiaceae</taxon>
        <taxon>Pseudonocardia</taxon>
    </lineage>
</organism>
<name>A0ABN1QTL5_9PSEU</name>
<dbReference type="EMBL" id="BAAAHP010000134">
    <property type="protein sequence ID" value="GAA0947162.1"/>
    <property type="molecule type" value="Genomic_DNA"/>
</dbReference>
<dbReference type="InterPro" id="IPR023631">
    <property type="entry name" value="Amidase_dom"/>
</dbReference>
<dbReference type="Proteomes" id="UP001499967">
    <property type="component" value="Unassembled WGS sequence"/>
</dbReference>
<proteinExistence type="inferred from homology"/>
<evidence type="ECO:0000256" key="1">
    <source>
        <dbReference type="ARBA" id="ARBA00009199"/>
    </source>
</evidence>
<gene>
    <name evidence="3" type="ORF">GCM10009559_46080</name>
</gene>
<evidence type="ECO:0000313" key="4">
    <source>
        <dbReference type="Proteomes" id="UP001499967"/>
    </source>
</evidence>
<comment type="caution">
    <text evidence="3">The sequence shown here is derived from an EMBL/GenBank/DDBJ whole genome shotgun (WGS) entry which is preliminary data.</text>
</comment>
<reference evidence="3 4" key="1">
    <citation type="journal article" date="2019" name="Int. J. Syst. Evol. Microbiol.">
        <title>The Global Catalogue of Microorganisms (GCM) 10K type strain sequencing project: providing services to taxonomists for standard genome sequencing and annotation.</title>
        <authorList>
            <consortium name="The Broad Institute Genomics Platform"/>
            <consortium name="The Broad Institute Genome Sequencing Center for Infectious Disease"/>
            <person name="Wu L."/>
            <person name="Ma J."/>
        </authorList>
    </citation>
    <scope>NUCLEOTIDE SEQUENCE [LARGE SCALE GENOMIC DNA]</scope>
    <source>
        <strain evidence="3 4">JCM 11117</strain>
    </source>
</reference>
<evidence type="ECO:0000313" key="3">
    <source>
        <dbReference type="EMBL" id="GAA0947162.1"/>
    </source>
</evidence>
<sequence length="471" mass="49034">MYLGCVGETWEWSAAAIGRAVAAGEVSAREVIEGCLARIDAVDPAVNAITIRFGEALAEADRVDERVRSGEPLGPLAGVPFTVKENIDVAGYATTHGVPHFRDAVAAADAPPVRRLRAAGAIPVGHSNMPDLALAGNTTVSRLFGETRNPWGAIRSPGGTSGGDGAAVAAGMVALGLGNDSGGSVRLPAMFCGVAALKPSYGGIAQDHRVGGAEPSLASQLFAVDGPIARTIEDLELAFDVLAGPDPADPRTVPRHPGEPWARRVALCADPAGLGVDPQVRGELERAAAALADAGYAVEEAEPPQLAEALTAYGTLISTEFGLRWPSIRRLLTDESAQHMELTMARRPPAGVEEYLAASAARFGAMRAWDEFARRYPLVLGPVYARRPFDVDPFDADQGLQAMLAMRLCTATTCVGVPAVAVPTGVVDGQPLGVQLAGPRHREDVCLAAAREIEARLPVPTPVRTPSVAAP</sequence>
<keyword evidence="4" id="KW-1185">Reference proteome</keyword>
<evidence type="ECO:0000259" key="2">
    <source>
        <dbReference type="Pfam" id="PF01425"/>
    </source>
</evidence>
<dbReference type="InterPro" id="IPR000120">
    <property type="entry name" value="Amidase"/>
</dbReference>
<feature type="domain" description="Amidase" evidence="2">
    <location>
        <begin position="30"/>
        <end position="447"/>
    </location>
</feature>
<comment type="similarity">
    <text evidence="1">Belongs to the amidase family.</text>
</comment>
<accession>A0ABN1QTL5</accession>
<dbReference type="SUPFAM" id="SSF75304">
    <property type="entry name" value="Amidase signature (AS) enzymes"/>
    <property type="match status" value="1"/>
</dbReference>
<dbReference type="Gene3D" id="3.90.1300.10">
    <property type="entry name" value="Amidase signature (AS) domain"/>
    <property type="match status" value="1"/>
</dbReference>
<dbReference type="PANTHER" id="PTHR11895:SF7">
    <property type="entry name" value="GLUTAMYL-TRNA(GLN) AMIDOTRANSFERASE SUBUNIT A, MITOCHONDRIAL"/>
    <property type="match status" value="1"/>
</dbReference>
<protein>
    <submittedName>
        <fullName evidence="3">Amidase family protein</fullName>
    </submittedName>
</protein>
<dbReference type="PANTHER" id="PTHR11895">
    <property type="entry name" value="TRANSAMIDASE"/>
    <property type="match status" value="1"/>
</dbReference>
<dbReference type="InterPro" id="IPR036928">
    <property type="entry name" value="AS_sf"/>
</dbReference>
<dbReference type="Pfam" id="PF01425">
    <property type="entry name" value="Amidase"/>
    <property type="match status" value="1"/>
</dbReference>